<comment type="subcellular location">
    <subcellularLocation>
        <location evidence="2">Cell membrane</location>
    </subcellularLocation>
    <subcellularLocation>
        <location evidence="1">Secreted</location>
        <location evidence="1">Cell wall</location>
    </subcellularLocation>
</comment>
<evidence type="ECO:0000256" key="4">
    <source>
        <dbReference type="ARBA" id="ARBA00022512"/>
    </source>
</evidence>
<evidence type="ECO:0000256" key="14">
    <source>
        <dbReference type="ARBA" id="ARBA00042373"/>
    </source>
</evidence>
<evidence type="ECO:0000256" key="5">
    <source>
        <dbReference type="ARBA" id="ARBA00022525"/>
    </source>
</evidence>
<dbReference type="PANTHER" id="PTHR16631">
    <property type="entry name" value="GLUCAN 1,3-BETA-GLUCOSIDASE"/>
    <property type="match status" value="1"/>
</dbReference>
<feature type="transmembrane region" description="Helical" evidence="16">
    <location>
        <begin position="247"/>
        <end position="271"/>
    </location>
</feature>
<keyword evidence="18" id="KW-1185">Reference proteome</keyword>
<evidence type="ECO:0000256" key="1">
    <source>
        <dbReference type="ARBA" id="ARBA00004191"/>
    </source>
</evidence>
<dbReference type="InterPro" id="IPR050732">
    <property type="entry name" value="Beta-glucan_modifiers"/>
</dbReference>
<evidence type="ECO:0000256" key="9">
    <source>
        <dbReference type="ARBA" id="ARBA00023180"/>
    </source>
</evidence>
<evidence type="ECO:0000256" key="12">
    <source>
        <dbReference type="ARBA" id="ARBA00023326"/>
    </source>
</evidence>
<feature type="transmembrane region" description="Helical" evidence="16">
    <location>
        <begin position="341"/>
        <end position="366"/>
    </location>
</feature>
<reference evidence="18" key="1">
    <citation type="journal article" date="2019" name="Int. J. Syst. Evol. Microbiol.">
        <title>The Global Catalogue of Microorganisms (GCM) 10K type strain sequencing project: providing services to taxonomists for standard genome sequencing and annotation.</title>
        <authorList>
            <consortium name="The Broad Institute Genomics Platform"/>
            <consortium name="The Broad Institute Genome Sequencing Center for Infectious Disease"/>
            <person name="Wu L."/>
            <person name="Ma J."/>
        </authorList>
    </citation>
    <scope>NUCLEOTIDE SEQUENCE [LARGE SCALE GENOMIC DNA]</scope>
    <source>
        <strain evidence="18">YJ-61-S</strain>
    </source>
</reference>
<evidence type="ECO:0000256" key="16">
    <source>
        <dbReference type="SAM" id="Phobius"/>
    </source>
</evidence>
<comment type="function">
    <text evidence="13">Glucanases play a role in cell expansion during growth, in cell-cell fusion during mating, and in spore release during sporulation. This enzyme may be involved in beta-glucan degradation. Active on laminarin and lichenan.</text>
</comment>
<dbReference type="SUPFAM" id="SSF51445">
    <property type="entry name" value="(Trans)glycosidases"/>
    <property type="match status" value="1"/>
</dbReference>
<dbReference type="Pfam" id="PF13347">
    <property type="entry name" value="MFS_2"/>
    <property type="match status" value="1"/>
</dbReference>
<feature type="transmembrane region" description="Helical" evidence="16">
    <location>
        <begin position="188"/>
        <end position="206"/>
    </location>
</feature>
<feature type="transmembrane region" description="Helical" evidence="16">
    <location>
        <begin position="316"/>
        <end position="335"/>
    </location>
</feature>
<proteinExistence type="predicted"/>
<organism evidence="17 18">
    <name type="scientific">Dokdonia ponticola</name>
    <dbReference type="NCBI Taxonomy" id="2041041"/>
    <lineage>
        <taxon>Bacteria</taxon>
        <taxon>Pseudomonadati</taxon>
        <taxon>Bacteroidota</taxon>
        <taxon>Flavobacteriia</taxon>
        <taxon>Flavobacteriales</taxon>
        <taxon>Flavobacteriaceae</taxon>
        <taxon>Dokdonia</taxon>
    </lineage>
</organism>
<gene>
    <name evidence="17" type="ORF">ACFO3O_00250</name>
</gene>
<evidence type="ECO:0000256" key="8">
    <source>
        <dbReference type="ARBA" id="ARBA00023136"/>
    </source>
</evidence>
<sequence length="780" mass="88435">MSTITKKVPLGQKIAFGVGMFANQMFPAILGIFMVVLVEDLKFTGLMWGMVYLFPRLFDAISDPIMGFISDNTKSKWGRRRVYVLIGGFMMGISFILMWQLFKDNSVQYNFWYFFLWSIVFYLGLTFFSVPYVAMGYEMSDDYHERTNIMAIAQWIGQWAWVIAPWFWVIMYDPEWFPSAEVAVRELAVWVAIPCAFCAMVPALFIKGESTLDKDYEPLNRNTIGSSLVKIFQSFKEAFKIKEFRKLCGATFFIYNAFMAVSSLTFFVIVYKLFNGDAGASGIWVSLFGSLGALGTTFIVIPVVAALANKIGKKKAFMISQSISIVGYIMLYFLFVPGKPWMYIIALPLFSFGIGSLFTIMMSMTADVIDLDELTSRKRREGIFGAIYWWMVKVGFAIAGAFSGLIIWLVGFTPEIPTVDQMGPVDGLHAFFCVFPVLGTLAAMYIMKDYNIDEARANEIREELEKRKQPVQNPTSYYQIGKLSSLMANTIDAHAESDVDFSTMSVPEITNLFTKSLDKGLHGICFSPYTEGQNLGDQLSVSQIKRRMDIIAPHTQWVRSFSCSDGNELIPKVAHEKGLKTMAGAWIGRDKTQNNKEIARLIDLAKKGYVDIAVIGNEALMRGDVSEQEIIEYIQTVKKALPEITVSYVDAYYKFHEHPALIDACDVILVNCYPFWEGCSIEESSRYLRQMYEVTKSISKGKPVIITETGWPNQGDDKGGATPSPENAMKYFINTVNWSQQNEIPVFYFSSFDESWKVHQEGDVGARWGLWNTQEKLKYK</sequence>
<evidence type="ECO:0000256" key="13">
    <source>
        <dbReference type="ARBA" id="ARBA00037649"/>
    </source>
</evidence>
<evidence type="ECO:0000256" key="10">
    <source>
        <dbReference type="ARBA" id="ARBA00023277"/>
    </source>
</evidence>
<keyword evidence="8 16" id="KW-0472">Membrane</keyword>
<keyword evidence="5" id="KW-0964">Secreted</keyword>
<evidence type="ECO:0000313" key="18">
    <source>
        <dbReference type="Proteomes" id="UP001596043"/>
    </source>
</evidence>
<keyword evidence="12" id="KW-0624">Polysaccharide degradation</keyword>
<dbReference type="EMBL" id="JBHSFV010000001">
    <property type="protein sequence ID" value="MFC4632318.1"/>
    <property type="molecule type" value="Genomic_DNA"/>
</dbReference>
<feature type="transmembrane region" description="Helical" evidence="16">
    <location>
        <begin position="82"/>
        <end position="102"/>
    </location>
</feature>
<keyword evidence="11" id="KW-0961">Cell wall biogenesis/degradation</keyword>
<evidence type="ECO:0000256" key="3">
    <source>
        <dbReference type="ARBA" id="ARBA00022475"/>
    </source>
</evidence>
<protein>
    <recommendedName>
        <fullName evidence="15">Endo-1,3-beta-glucanase btgC</fullName>
    </recommendedName>
    <alternativeName>
        <fullName evidence="14">Laminarinase btgC</fullName>
    </alternativeName>
</protein>
<evidence type="ECO:0000256" key="2">
    <source>
        <dbReference type="ARBA" id="ARBA00004236"/>
    </source>
</evidence>
<dbReference type="InterPro" id="IPR017853">
    <property type="entry name" value="GH"/>
</dbReference>
<dbReference type="Gene3D" id="3.20.20.80">
    <property type="entry name" value="Glycosidases"/>
    <property type="match status" value="1"/>
</dbReference>
<evidence type="ECO:0000256" key="11">
    <source>
        <dbReference type="ARBA" id="ARBA00023316"/>
    </source>
</evidence>
<feature type="transmembrane region" description="Helical" evidence="16">
    <location>
        <begin position="149"/>
        <end position="168"/>
    </location>
</feature>
<dbReference type="Proteomes" id="UP001596043">
    <property type="component" value="Unassembled WGS sequence"/>
</dbReference>
<keyword evidence="10" id="KW-0119">Carbohydrate metabolism</keyword>
<evidence type="ECO:0000256" key="6">
    <source>
        <dbReference type="ARBA" id="ARBA00022729"/>
    </source>
</evidence>
<evidence type="ECO:0000313" key="17">
    <source>
        <dbReference type="EMBL" id="MFC4632318.1"/>
    </source>
</evidence>
<name>A0ABV9HQ51_9FLAO</name>
<dbReference type="Pfam" id="PF00332">
    <property type="entry name" value="Glyco_hydro_17"/>
    <property type="match status" value="1"/>
</dbReference>
<feature type="transmembrane region" description="Helical" evidence="16">
    <location>
        <begin position="428"/>
        <end position="447"/>
    </location>
</feature>
<evidence type="ECO:0000256" key="15">
    <source>
        <dbReference type="ARBA" id="ARBA00043078"/>
    </source>
</evidence>
<keyword evidence="3" id="KW-1003">Cell membrane</keyword>
<evidence type="ECO:0000256" key="7">
    <source>
        <dbReference type="ARBA" id="ARBA00022801"/>
    </source>
</evidence>
<feature type="transmembrane region" description="Helical" evidence="16">
    <location>
        <begin position="114"/>
        <end position="137"/>
    </location>
</feature>
<keyword evidence="16" id="KW-1133">Transmembrane helix</keyword>
<keyword evidence="9" id="KW-0325">Glycoprotein</keyword>
<accession>A0ABV9HQ51</accession>
<dbReference type="Gene3D" id="1.20.1250.20">
    <property type="entry name" value="MFS general substrate transporter like domains"/>
    <property type="match status" value="2"/>
</dbReference>
<keyword evidence="7" id="KW-0378">Hydrolase</keyword>
<keyword evidence="6" id="KW-0732">Signal</keyword>
<keyword evidence="16" id="KW-0812">Transmembrane</keyword>
<dbReference type="CDD" id="cd17332">
    <property type="entry name" value="MFS_MelB_like"/>
    <property type="match status" value="1"/>
</dbReference>
<feature type="transmembrane region" description="Helical" evidence="16">
    <location>
        <begin position="387"/>
        <end position="408"/>
    </location>
</feature>
<dbReference type="RefSeq" id="WP_379976504.1">
    <property type="nucleotide sequence ID" value="NZ_JBHSFV010000001.1"/>
</dbReference>
<feature type="transmembrane region" description="Helical" evidence="16">
    <location>
        <begin position="14"/>
        <end position="37"/>
    </location>
</feature>
<comment type="caution">
    <text evidence="17">The sequence shown here is derived from an EMBL/GenBank/DDBJ whole genome shotgun (WGS) entry which is preliminary data.</text>
</comment>
<dbReference type="InterPro" id="IPR000490">
    <property type="entry name" value="Glyco_hydro_17"/>
</dbReference>
<keyword evidence="4" id="KW-0134">Cell wall</keyword>
<dbReference type="SUPFAM" id="SSF103473">
    <property type="entry name" value="MFS general substrate transporter"/>
    <property type="match status" value="1"/>
</dbReference>
<feature type="transmembrane region" description="Helical" evidence="16">
    <location>
        <begin position="283"/>
        <end position="304"/>
    </location>
</feature>
<dbReference type="InterPro" id="IPR036259">
    <property type="entry name" value="MFS_trans_sf"/>
</dbReference>
<dbReference type="PANTHER" id="PTHR16631:SF17">
    <property type="entry name" value="GLUCAN ENDO-1,3-BETA-GLUCOSIDASE BTGC"/>
    <property type="match status" value="1"/>
</dbReference>